<keyword evidence="2" id="KW-0333">Golgi apparatus</keyword>
<dbReference type="HOGENOM" id="CLU_001063_0_0_1"/>
<dbReference type="InterPro" id="IPR006955">
    <property type="entry name" value="Uso1_p115_C"/>
</dbReference>
<organism evidence="8 9">
    <name type="scientific">Henningerozyma blattae (strain ATCC 34711 / CBS 6284 / DSM 70876 / NBRC 10599 / NRRL Y-10934 / UCD 77-7)</name>
    <name type="common">Yeast</name>
    <name type="synonym">Tetrapisispora blattae</name>
    <dbReference type="NCBI Taxonomy" id="1071380"/>
    <lineage>
        <taxon>Eukaryota</taxon>
        <taxon>Fungi</taxon>
        <taxon>Dikarya</taxon>
        <taxon>Ascomycota</taxon>
        <taxon>Saccharomycotina</taxon>
        <taxon>Saccharomycetes</taxon>
        <taxon>Saccharomycetales</taxon>
        <taxon>Saccharomycetaceae</taxon>
        <taxon>Henningerozyma</taxon>
    </lineage>
</organism>
<dbReference type="OrthoDB" id="198977at2759"/>
<feature type="coiled-coil region" evidence="4">
    <location>
        <begin position="1585"/>
        <end position="1738"/>
    </location>
</feature>
<dbReference type="GO" id="GO:0048280">
    <property type="term" value="P:vesicle fusion with Golgi apparatus"/>
    <property type="evidence" value="ECO:0007669"/>
    <property type="project" value="InterPro"/>
</dbReference>
<feature type="domain" description="Vesicle tethering protein Uso1/P115-like head" evidence="6">
    <location>
        <begin position="364"/>
        <end position="508"/>
    </location>
</feature>
<evidence type="ECO:0000256" key="4">
    <source>
        <dbReference type="SAM" id="Coils"/>
    </source>
</evidence>
<feature type="domain" description="Vesicle tethering protein Uso1/P115-like head" evidence="6">
    <location>
        <begin position="571"/>
        <end position="743"/>
    </location>
</feature>
<dbReference type="RefSeq" id="XP_004182465.1">
    <property type="nucleotide sequence ID" value="XM_004182417.1"/>
</dbReference>
<dbReference type="GO" id="GO:0000139">
    <property type="term" value="C:Golgi membrane"/>
    <property type="evidence" value="ECO:0007669"/>
    <property type="project" value="EnsemblFungi"/>
</dbReference>
<dbReference type="KEGG" id="tbl:TBLA_0I02900"/>
<name>I2H994_HENB6</name>
<evidence type="ECO:0000256" key="3">
    <source>
        <dbReference type="ARBA" id="ARBA00023054"/>
    </source>
</evidence>
<keyword evidence="3 4" id="KW-0175">Coiled coil</keyword>
<dbReference type="GO" id="GO:0005783">
    <property type="term" value="C:endoplasmic reticulum"/>
    <property type="evidence" value="ECO:0007669"/>
    <property type="project" value="TreeGrafter"/>
</dbReference>
<dbReference type="SUPFAM" id="SSF48371">
    <property type="entry name" value="ARM repeat"/>
    <property type="match status" value="1"/>
</dbReference>
<dbReference type="eggNOG" id="KOG0946">
    <property type="taxonomic scope" value="Eukaryota"/>
</dbReference>
<evidence type="ECO:0000313" key="8">
    <source>
        <dbReference type="EMBL" id="CCH62946.1"/>
    </source>
</evidence>
<gene>
    <name evidence="8" type="primary">TBLA0I02900</name>
    <name evidence="8" type="ORF">TBLA_0I02900</name>
</gene>
<feature type="compositionally biased region" description="Acidic residues" evidence="5">
    <location>
        <begin position="567"/>
        <end position="578"/>
    </location>
</feature>
<feature type="region of interest" description="Disordered" evidence="5">
    <location>
        <begin position="1770"/>
        <end position="1794"/>
    </location>
</feature>
<feature type="compositionally biased region" description="Basic and acidic residues" evidence="5">
    <location>
        <begin position="1406"/>
        <end position="1418"/>
    </location>
</feature>
<reference evidence="8 9" key="1">
    <citation type="journal article" date="2011" name="Proc. Natl. Acad. Sci. U.S.A.">
        <title>Evolutionary erosion of yeast sex chromosomes by mating-type switching accidents.</title>
        <authorList>
            <person name="Gordon J.L."/>
            <person name="Armisen D."/>
            <person name="Proux-Wera E."/>
            <person name="Oheigeartaigh S.S."/>
            <person name="Byrne K.P."/>
            <person name="Wolfe K.H."/>
        </authorList>
    </citation>
    <scope>NUCLEOTIDE SEQUENCE [LARGE SCALE GENOMIC DNA]</scope>
    <source>
        <strain evidence="9">ATCC 34711 / CBS 6284 / DSM 70876 / NBRC 10599 / NRRL Y-10934 / UCD 77-7</strain>
    </source>
</reference>
<sequence length="1794" mass="204643">MDIIQGLIQPPKVQSVDETIPTLCDTLENATLLSDRRSAVLALKSFSRQYREYVVASGLKPLVQSLKRDSIDEDMVKAILETLLILFIRGEGDDDLTRNWISQQSRLQNGKYPSPLVMKQEELKPDQFSMWIADALTQNDECIHMIIGLLSSENFHIRLYIIQLLEAVVATRPSRARNAIISLPTGISSLVSLLDDIHEQIRDEAILLLMAVVNDSSHVQKVVAFENIFERLFVIIEEEGGLRGSLVVNDCLSLINNILKYNTSNQTLFLETGNIPKLLYLLNEPLSDKEEFFWNDQRVININTALDIVALMVEPGNTTTKMHQDTLVETNALMVVLRLSFYHNIPKNVRPIALLTAADMIKGNELAQSGFGNIDVPYFNPSLPTDNKNTGMKLVPVVNLLTHWALYANSVHTFPTRSAATALLKSYFEDNSVLQLSFIKNQITEYNNGSTFVDESDDTMNFKCNLFEVLLEYDPDIKLNPYKLYFATDLMMYFFQPDNPASSKIRELSRLIFSEEVSNKSLQGNKKLNIGQNADIGKSTNSKELKNYDEPSNSTNNNGNDSNTDKIDDEDDNDSDDDEKLDAIQTIGELLLTALNAEDIRIPITYLSMLIFWLYGDMEAVNCFLSNKSIIQSLLSFSYQLEGDDITLKCLVTILLGIAYEFSSKDSPFPRKSYFAFVTKTLGQDNYASRVRQFKEDSLYAKTSKEFDILKPLFDETGLPKIYFNTYFFELIDNNYYRIRTALAHSPDVEPFVELSFENFEQIQEECKALKQEINTLGAESQLTIEKLKNDLDALKESHENVTTDFETAKEEYLSVSDNYNKTQKELKDLTINLKVVSEAKENLEKINSQQSNKMERLNDELTQNKEKLSILHKTLDTLKKEKAKAEEGINKMGRELMSLTKEKDFLSNKEKELEKKMKKNSDTFMKEKSSLQQNLHEAGLKIKKLSENLESANKVIDELNSEKRNTDKNLEEWKARFQSHDALVPKLTEKLKSLANSFKDLQIQNEKITEELQASKNSHNTEVSTLTSQVALLNEKISTLISEKNVLNSQIIELEHSLSKSEILSKEALESSLVEKEANEKQILELTTSINELSADKKKNIETLDNLRTELSSCQEDSKTKDSTIINLNNTIKIAEDKLASSESRLEELIKQKGELAKQKDELAKQKDELHKLNVESKDELQKTNDKIAKLSGEHKELKLENTSLIKKSDDCKILHKTEVASLQEKIKSLDGELKRKDENFHESEEKLVHKNDIMKDKLSTQESLLKQLESDKESLKSNIESHLEKIEEQKQEILKLQDEYSSLESDSLNSSKEKENVTLLLDEANNKNENLKSELEKARADLIDLKSNLDETNLNSQRISEEKENLSKKIKKFEDEILSIKKERETSKQKTQEQIMELQKSIKSRNEEFERERKLLNEGSNTATKEYSAKVSELEDKLDALKAEYSLEKDKLVTNSDSLRESNERLEDQLEEKSNELHLAKEDAKIQNEKIKNIELKLKTQANSNESKLKDYMGNIDSLKKELLGKEKALGILQSQLESQLSVVSEKDTEIADIRKQLKNSNIKLNEKEVSEKLAKSAAEDLAAIKESELSKIKEDMKTLRSDYDGKIKVITSLELKLSEFKTLSEDYSSLKDKLGNLENDLKDSKASFQEKKTEAAEYKQTVENLAKEKEKLTNDLSNLTERVNSCETAIQLKDKEAIEAKNRHEELAVSKDEELIQLRKEIEELKASNSKLHAQANDKSEVDELMILVNDLDEKNTKYLAKLEELGITLSSDEEDTDDEEEEDASGDESN</sequence>
<keyword evidence="9" id="KW-1185">Reference proteome</keyword>
<accession>I2H994</accession>
<dbReference type="InterPro" id="IPR011989">
    <property type="entry name" value="ARM-like"/>
</dbReference>
<dbReference type="STRING" id="1071380.I2H994"/>
<dbReference type="InterPro" id="IPR006953">
    <property type="entry name" value="Vesicle_Uso1_P115_head"/>
</dbReference>
<dbReference type="InterPro" id="IPR024095">
    <property type="entry name" value="Vesicle_P115"/>
</dbReference>
<dbReference type="Pfam" id="PF04871">
    <property type="entry name" value="Uso1_p115_C"/>
    <property type="match status" value="1"/>
</dbReference>
<dbReference type="GO" id="GO:0012507">
    <property type="term" value="C:ER to Golgi transport vesicle membrane"/>
    <property type="evidence" value="ECO:0007669"/>
    <property type="project" value="EnsemblFungi"/>
</dbReference>
<evidence type="ECO:0000259" key="7">
    <source>
        <dbReference type="Pfam" id="PF04871"/>
    </source>
</evidence>
<protein>
    <recommendedName>
        <fullName evidence="10">Vesicle tethering protein Uso1/P115-like head domain-containing protein</fullName>
    </recommendedName>
</protein>
<dbReference type="Gene3D" id="1.25.10.10">
    <property type="entry name" value="Leucine-rich Repeat Variant"/>
    <property type="match status" value="1"/>
</dbReference>
<dbReference type="GeneID" id="14498123"/>
<feature type="coiled-coil region" evidence="4">
    <location>
        <begin position="753"/>
        <end position="1019"/>
    </location>
</feature>
<evidence type="ECO:0000313" key="9">
    <source>
        <dbReference type="Proteomes" id="UP000002866"/>
    </source>
</evidence>
<dbReference type="OMA" id="FFWNDQR"/>
<dbReference type="PANTHER" id="PTHR10013:SF0">
    <property type="entry name" value="GENERAL VESICULAR TRANSPORT FACTOR P115"/>
    <property type="match status" value="1"/>
</dbReference>
<dbReference type="PANTHER" id="PTHR10013">
    <property type="entry name" value="GENERAL VESICULAR TRANSPORT FACTOR P115"/>
    <property type="match status" value="1"/>
</dbReference>
<evidence type="ECO:0000259" key="6">
    <source>
        <dbReference type="Pfam" id="PF04869"/>
    </source>
</evidence>
<feature type="region of interest" description="Disordered" evidence="5">
    <location>
        <begin position="533"/>
        <end position="578"/>
    </location>
</feature>
<dbReference type="FunCoup" id="I2H994">
    <property type="interactions" value="287"/>
</dbReference>
<dbReference type="GO" id="GO:0005795">
    <property type="term" value="C:Golgi stack"/>
    <property type="evidence" value="ECO:0007669"/>
    <property type="project" value="TreeGrafter"/>
</dbReference>
<dbReference type="EMBL" id="HE806324">
    <property type="protein sequence ID" value="CCH62946.1"/>
    <property type="molecule type" value="Genomic_DNA"/>
</dbReference>
<evidence type="ECO:0000256" key="2">
    <source>
        <dbReference type="ARBA" id="ARBA00023034"/>
    </source>
</evidence>
<dbReference type="Pfam" id="PF04869">
    <property type="entry name" value="Uso1_p115_head"/>
    <property type="match status" value="2"/>
</dbReference>
<feature type="compositionally biased region" description="Acidic residues" evidence="5">
    <location>
        <begin position="1775"/>
        <end position="1794"/>
    </location>
</feature>
<dbReference type="GO" id="GO:0035493">
    <property type="term" value="P:SNARE complex assembly"/>
    <property type="evidence" value="ECO:0007669"/>
    <property type="project" value="EnsemblFungi"/>
</dbReference>
<feature type="domain" description="Uso1/p115-like vesicle tethering protein C-terminal" evidence="7">
    <location>
        <begin position="1658"/>
        <end position="1787"/>
    </location>
</feature>
<evidence type="ECO:0000256" key="5">
    <source>
        <dbReference type="SAM" id="MobiDB-lite"/>
    </source>
</evidence>
<evidence type="ECO:0000256" key="1">
    <source>
        <dbReference type="ARBA" id="ARBA00004555"/>
    </source>
</evidence>
<feature type="region of interest" description="Disordered" evidence="5">
    <location>
        <begin position="1404"/>
        <end position="1429"/>
    </location>
</feature>
<dbReference type="InParanoid" id="I2H994"/>
<evidence type="ECO:0008006" key="10">
    <source>
        <dbReference type="Google" id="ProtNLM"/>
    </source>
</evidence>
<feature type="compositionally biased region" description="Low complexity" evidence="5">
    <location>
        <begin position="552"/>
        <end position="562"/>
    </location>
</feature>
<dbReference type="GO" id="GO:0048211">
    <property type="term" value="P:Golgi vesicle docking"/>
    <property type="evidence" value="ECO:0007669"/>
    <property type="project" value="EnsemblFungi"/>
</dbReference>
<dbReference type="InterPro" id="IPR016024">
    <property type="entry name" value="ARM-type_fold"/>
</dbReference>
<comment type="subcellular location">
    <subcellularLocation>
        <location evidence="1">Golgi apparatus</location>
    </subcellularLocation>
</comment>
<dbReference type="Proteomes" id="UP000002866">
    <property type="component" value="Chromosome 9"/>
</dbReference>
<dbReference type="GO" id="GO:0006888">
    <property type="term" value="P:endoplasmic reticulum to Golgi vesicle-mediated transport"/>
    <property type="evidence" value="ECO:0007669"/>
    <property type="project" value="EnsemblFungi"/>
</dbReference>
<dbReference type="GO" id="GO:0006886">
    <property type="term" value="P:intracellular protein transport"/>
    <property type="evidence" value="ECO:0007669"/>
    <property type="project" value="InterPro"/>
</dbReference>
<proteinExistence type="predicted"/>